<keyword evidence="2" id="KW-1185">Reference proteome</keyword>
<sequence length="137" mass="15018">MSAIEASIHTALEQHLRAFAEPRGLRVARQGYDFTPPDGEYLRSSFMPNRTTNPWTAFSDPSVFQGIFQITVVWPAGGGVDPALTLAADIANHFGRGTRIPAADPPMTIEERPSIASPLQDASSLEVPISIRYRLIR</sequence>
<gene>
    <name evidence="1" type="ORF">ACFSKQ_00510</name>
</gene>
<reference evidence="2" key="1">
    <citation type="journal article" date="2019" name="Int. J. Syst. Evol. Microbiol.">
        <title>The Global Catalogue of Microorganisms (GCM) 10K type strain sequencing project: providing services to taxonomists for standard genome sequencing and annotation.</title>
        <authorList>
            <consortium name="The Broad Institute Genomics Platform"/>
            <consortium name="The Broad Institute Genome Sequencing Center for Infectious Disease"/>
            <person name="Wu L."/>
            <person name="Ma J."/>
        </authorList>
    </citation>
    <scope>NUCLEOTIDE SEQUENCE [LARGE SCALE GENOMIC DNA]</scope>
    <source>
        <strain evidence="2">ZS-35-S2</strain>
    </source>
</reference>
<proteinExistence type="predicted"/>
<protein>
    <submittedName>
        <fullName evidence="1">DUF4128 domain-containing protein</fullName>
    </submittedName>
</protein>
<dbReference type="RefSeq" id="WP_209736110.1">
    <property type="nucleotide sequence ID" value="NZ_CP072611.1"/>
</dbReference>
<name>A0ABW5CFB3_9HYPH</name>
<comment type="caution">
    <text evidence="1">The sequence shown here is derived from an EMBL/GenBank/DDBJ whole genome shotgun (WGS) entry which is preliminary data.</text>
</comment>
<dbReference type="Proteomes" id="UP001597371">
    <property type="component" value="Unassembled WGS sequence"/>
</dbReference>
<accession>A0ABW5CFB3</accession>
<dbReference type="InterPro" id="IPR025395">
    <property type="entry name" value="Phage_tail_terminator-like"/>
</dbReference>
<dbReference type="EMBL" id="JBHUIJ010000002">
    <property type="protein sequence ID" value="MFD2235944.1"/>
    <property type="molecule type" value="Genomic_DNA"/>
</dbReference>
<evidence type="ECO:0000313" key="2">
    <source>
        <dbReference type="Proteomes" id="UP001597371"/>
    </source>
</evidence>
<organism evidence="1 2">
    <name type="scientific">Aureimonas populi</name>
    <dbReference type="NCBI Taxonomy" id="1701758"/>
    <lineage>
        <taxon>Bacteria</taxon>
        <taxon>Pseudomonadati</taxon>
        <taxon>Pseudomonadota</taxon>
        <taxon>Alphaproteobacteria</taxon>
        <taxon>Hyphomicrobiales</taxon>
        <taxon>Aurantimonadaceae</taxon>
        <taxon>Aureimonas</taxon>
    </lineage>
</organism>
<dbReference type="Gene3D" id="3.30.2000.20">
    <property type="match status" value="1"/>
</dbReference>
<dbReference type="Pfam" id="PF13554">
    <property type="entry name" value="Phage_tail_terminator_5"/>
    <property type="match status" value="1"/>
</dbReference>
<evidence type="ECO:0000313" key="1">
    <source>
        <dbReference type="EMBL" id="MFD2235944.1"/>
    </source>
</evidence>